<dbReference type="EMBL" id="KV878585">
    <property type="protein sequence ID" value="OJJ59297.1"/>
    <property type="molecule type" value="Genomic_DNA"/>
</dbReference>
<dbReference type="EC" id="1.1.1.41" evidence="5"/>
<dbReference type="GeneID" id="63768056"/>
<dbReference type="PROSITE" id="PS00470">
    <property type="entry name" value="IDH_IMDH"/>
    <property type="match status" value="1"/>
</dbReference>
<evidence type="ECO:0000256" key="4">
    <source>
        <dbReference type="ARBA" id="ARBA00011567"/>
    </source>
</evidence>
<comment type="similarity">
    <text evidence="3">Belongs to the isocitrate and isopropylmalate dehydrogenases family.</text>
</comment>
<dbReference type="Pfam" id="PF00180">
    <property type="entry name" value="Iso_dh"/>
    <property type="match status" value="1"/>
</dbReference>
<dbReference type="Proteomes" id="UP000184356">
    <property type="component" value="Unassembled WGS sequence"/>
</dbReference>
<dbReference type="OrthoDB" id="10261637at2759"/>
<dbReference type="AlphaFoldDB" id="A0A1L9TIP5"/>
<organism evidence="14 15">
    <name type="scientific">Aspergillus sydowii CBS 593.65</name>
    <dbReference type="NCBI Taxonomy" id="1036612"/>
    <lineage>
        <taxon>Eukaryota</taxon>
        <taxon>Fungi</taxon>
        <taxon>Dikarya</taxon>
        <taxon>Ascomycota</taxon>
        <taxon>Pezizomycotina</taxon>
        <taxon>Eurotiomycetes</taxon>
        <taxon>Eurotiomycetidae</taxon>
        <taxon>Eurotiales</taxon>
        <taxon>Aspergillaceae</taxon>
        <taxon>Aspergillus</taxon>
        <taxon>Aspergillus subgen. Nidulantes</taxon>
    </lineage>
</organism>
<name>A0A1L9TIP5_9EURO</name>
<accession>A0A1L9TIP5</accession>
<dbReference type="PANTHER" id="PTHR11835:SF42">
    <property type="entry name" value="ISOCITRATE DEHYDROGENASE [NAD] SUBUNIT BETA, MITOCHONDRIAL"/>
    <property type="match status" value="1"/>
</dbReference>
<dbReference type="RefSeq" id="XP_040703103.1">
    <property type="nucleotide sequence ID" value="XM_040851983.1"/>
</dbReference>
<evidence type="ECO:0000256" key="8">
    <source>
        <dbReference type="ARBA" id="ARBA00022946"/>
    </source>
</evidence>
<evidence type="ECO:0000256" key="11">
    <source>
        <dbReference type="ARBA" id="ARBA00030683"/>
    </source>
</evidence>
<protein>
    <recommendedName>
        <fullName evidence="12">Isocitrate dehydrogenase [NAD] subunit 1, mitochondrial</fullName>
        <ecNumber evidence="5">1.1.1.41</ecNumber>
    </recommendedName>
    <alternativeName>
        <fullName evidence="11">Isocitric dehydrogenase</fullName>
    </alternativeName>
    <alternativeName>
        <fullName evidence="10">NAD(+)-specific ICDH</fullName>
    </alternativeName>
</protein>
<reference evidence="15" key="1">
    <citation type="journal article" date="2017" name="Genome Biol.">
        <title>Comparative genomics reveals high biological diversity and specific adaptations in the industrially and medically important fungal genus Aspergillus.</title>
        <authorList>
            <person name="de Vries R.P."/>
            <person name="Riley R."/>
            <person name="Wiebenga A."/>
            <person name="Aguilar-Osorio G."/>
            <person name="Amillis S."/>
            <person name="Uchima C.A."/>
            <person name="Anderluh G."/>
            <person name="Asadollahi M."/>
            <person name="Askin M."/>
            <person name="Barry K."/>
            <person name="Battaglia E."/>
            <person name="Bayram O."/>
            <person name="Benocci T."/>
            <person name="Braus-Stromeyer S.A."/>
            <person name="Caldana C."/>
            <person name="Canovas D."/>
            <person name="Cerqueira G.C."/>
            <person name="Chen F."/>
            <person name="Chen W."/>
            <person name="Choi C."/>
            <person name="Clum A."/>
            <person name="Dos Santos R.A."/>
            <person name="Damasio A.R."/>
            <person name="Diallinas G."/>
            <person name="Emri T."/>
            <person name="Fekete E."/>
            <person name="Flipphi M."/>
            <person name="Freyberg S."/>
            <person name="Gallo A."/>
            <person name="Gournas C."/>
            <person name="Habgood R."/>
            <person name="Hainaut M."/>
            <person name="Harispe M.L."/>
            <person name="Henrissat B."/>
            <person name="Hilden K.S."/>
            <person name="Hope R."/>
            <person name="Hossain A."/>
            <person name="Karabika E."/>
            <person name="Karaffa L."/>
            <person name="Karanyi Z."/>
            <person name="Krasevec N."/>
            <person name="Kuo A."/>
            <person name="Kusch H."/>
            <person name="LaButti K."/>
            <person name="Lagendijk E.L."/>
            <person name="Lapidus A."/>
            <person name="Levasseur A."/>
            <person name="Lindquist E."/>
            <person name="Lipzen A."/>
            <person name="Logrieco A.F."/>
            <person name="MacCabe A."/>
            <person name="Maekelae M.R."/>
            <person name="Malavazi I."/>
            <person name="Melin P."/>
            <person name="Meyer V."/>
            <person name="Mielnichuk N."/>
            <person name="Miskei M."/>
            <person name="Molnar A.P."/>
            <person name="Mule G."/>
            <person name="Ngan C.Y."/>
            <person name="Orejas M."/>
            <person name="Orosz E."/>
            <person name="Ouedraogo J.P."/>
            <person name="Overkamp K.M."/>
            <person name="Park H.-S."/>
            <person name="Perrone G."/>
            <person name="Piumi F."/>
            <person name="Punt P.J."/>
            <person name="Ram A.F."/>
            <person name="Ramon A."/>
            <person name="Rauscher S."/>
            <person name="Record E."/>
            <person name="Riano-Pachon D.M."/>
            <person name="Robert V."/>
            <person name="Roehrig J."/>
            <person name="Ruller R."/>
            <person name="Salamov A."/>
            <person name="Salih N.S."/>
            <person name="Samson R.A."/>
            <person name="Sandor E."/>
            <person name="Sanguinetti M."/>
            <person name="Schuetze T."/>
            <person name="Sepcic K."/>
            <person name="Shelest E."/>
            <person name="Sherlock G."/>
            <person name="Sophianopoulou V."/>
            <person name="Squina F.M."/>
            <person name="Sun H."/>
            <person name="Susca A."/>
            <person name="Todd R.B."/>
            <person name="Tsang A."/>
            <person name="Unkles S.E."/>
            <person name="van de Wiele N."/>
            <person name="van Rossen-Uffink D."/>
            <person name="Oliveira J.V."/>
            <person name="Vesth T.C."/>
            <person name="Visser J."/>
            <person name="Yu J.-H."/>
            <person name="Zhou M."/>
            <person name="Andersen M.R."/>
            <person name="Archer D.B."/>
            <person name="Baker S.E."/>
            <person name="Benoit I."/>
            <person name="Brakhage A.A."/>
            <person name="Braus G.H."/>
            <person name="Fischer R."/>
            <person name="Frisvad J.C."/>
            <person name="Goldman G.H."/>
            <person name="Houbraken J."/>
            <person name="Oakley B."/>
            <person name="Pocsi I."/>
            <person name="Scazzocchio C."/>
            <person name="Seiboth B."/>
            <person name="vanKuyk P.A."/>
            <person name="Wortman J."/>
            <person name="Dyer P.S."/>
            <person name="Grigoriev I.V."/>
        </authorList>
    </citation>
    <scope>NUCLEOTIDE SEQUENCE [LARGE SCALE GENOMIC DNA]</scope>
    <source>
        <strain evidence="15">CBS 593.65</strain>
    </source>
</reference>
<gene>
    <name evidence="14" type="ORF">ASPSYDRAFT_88222</name>
</gene>
<keyword evidence="7" id="KW-0460">Magnesium</keyword>
<evidence type="ECO:0000256" key="6">
    <source>
        <dbReference type="ARBA" id="ARBA00022532"/>
    </source>
</evidence>
<comment type="subunit">
    <text evidence="4">Octamer of two non-identical subunits IDH1 and IDH2.</text>
</comment>
<dbReference type="PANTHER" id="PTHR11835">
    <property type="entry name" value="DECARBOXYLATING DEHYDROGENASES-ISOCITRATE, ISOPROPYLMALATE, TARTRATE"/>
    <property type="match status" value="1"/>
</dbReference>
<evidence type="ECO:0000256" key="7">
    <source>
        <dbReference type="ARBA" id="ARBA00022842"/>
    </source>
</evidence>
<keyword evidence="8" id="KW-0809">Transit peptide</keyword>
<dbReference type="InterPro" id="IPR024084">
    <property type="entry name" value="IsoPropMal-DH-like_dom"/>
</dbReference>
<keyword evidence="9" id="KW-0496">Mitochondrion</keyword>
<evidence type="ECO:0000256" key="5">
    <source>
        <dbReference type="ARBA" id="ARBA00013012"/>
    </source>
</evidence>
<dbReference type="SUPFAM" id="SSF53659">
    <property type="entry name" value="Isocitrate/Isopropylmalate dehydrogenase-like"/>
    <property type="match status" value="1"/>
</dbReference>
<dbReference type="InterPro" id="IPR019818">
    <property type="entry name" value="IsoCit/isopropylmalate_DH_CS"/>
</dbReference>
<dbReference type="VEuPathDB" id="FungiDB:ASPSYDRAFT_88222"/>
<dbReference type="STRING" id="1036612.A0A1L9TIP5"/>
<evidence type="ECO:0000256" key="1">
    <source>
        <dbReference type="ARBA" id="ARBA00000837"/>
    </source>
</evidence>
<dbReference type="GO" id="GO:0000287">
    <property type="term" value="F:magnesium ion binding"/>
    <property type="evidence" value="ECO:0007669"/>
    <property type="project" value="InterPro"/>
</dbReference>
<proteinExistence type="inferred from homology"/>
<dbReference type="InterPro" id="IPR004434">
    <property type="entry name" value="Isocitrate_DH_NAD"/>
</dbReference>
<keyword evidence="6" id="KW-0816">Tricarboxylic acid cycle</keyword>
<comment type="catalytic activity">
    <reaction evidence="1">
        <text>D-threo-isocitrate + NAD(+) = 2-oxoglutarate + CO2 + NADH</text>
        <dbReference type="Rhea" id="RHEA:23632"/>
        <dbReference type="ChEBI" id="CHEBI:15562"/>
        <dbReference type="ChEBI" id="CHEBI:16526"/>
        <dbReference type="ChEBI" id="CHEBI:16810"/>
        <dbReference type="ChEBI" id="CHEBI:57540"/>
        <dbReference type="ChEBI" id="CHEBI:57945"/>
        <dbReference type="EC" id="1.1.1.41"/>
    </reaction>
</comment>
<dbReference type="GO" id="GO:0004449">
    <property type="term" value="F:isocitrate dehydrogenase (NAD+) activity"/>
    <property type="evidence" value="ECO:0007669"/>
    <property type="project" value="UniProtKB-EC"/>
</dbReference>
<evidence type="ECO:0000256" key="2">
    <source>
        <dbReference type="ARBA" id="ARBA00004173"/>
    </source>
</evidence>
<evidence type="ECO:0000259" key="13">
    <source>
        <dbReference type="SMART" id="SM01329"/>
    </source>
</evidence>
<dbReference type="SMART" id="SM01329">
    <property type="entry name" value="Iso_dh"/>
    <property type="match status" value="1"/>
</dbReference>
<dbReference type="FunFam" id="3.40.718.10:FF:000001">
    <property type="entry name" value="Isocitrate dehydrogenase [NAD] subunit, mitochondrial"/>
    <property type="match status" value="1"/>
</dbReference>
<dbReference type="GO" id="GO:0006099">
    <property type="term" value="P:tricarboxylic acid cycle"/>
    <property type="evidence" value="ECO:0007669"/>
    <property type="project" value="UniProtKB-KW"/>
</dbReference>
<evidence type="ECO:0000256" key="3">
    <source>
        <dbReference type="ARBA" id="ARBA00007769"/>
    </source>
</evidence>
<evidence type="ECO:0000256" key="10">
    <source>
        <dbReference type="ARBA" id="ARBA00030631"/>
    </source>
</evidence>
<comment type="subcellular location">
    <subcellularLocation>
        <location evidence="2">Mitochondrion</location>
    </subcellularLocation>
</comment>
<dbReference type="Gene3D" id="3.40.718.10">
    <property type="entry name" value="Isopropylmalate Dehydrogenase"/>
    <property type="match status" value="1"/>
</dbReference>
<dbReference type="NCBIfam" id="TIGR00175">
    <property type="entry name" value="mito_nad_idh"/>
    <property type="match status" value="1"/>
</dbReference>
<sequence>MFAPRTVRPAQSLFQRAAAQSSFVRSPVAARSFATVQQDIFKPTKYGGKYTVTLIPGDGIGAEVAESVKTIFKADNVPIEWEQVDVSGVDTGNKHSEELFKESIASLRRNKLGLKGILFTPVERSGHQSFNVALRQELDIFASVVLIKNIPGYQTRHDNVDLCIIRENTEGEYSGLEHQSVQGVVESLKIITRAKSERIAKFAFSFALANNRKKVTCIHKANIMKLADGLFRSTFHKTAENYPTLDVNDMIVDNASMQAVSRPQQFDVMVMPNLYGGILSNIGAALVGGPGVVPGCNMGRDVAVFEPGCRHVGLDIKGKDQANPSAMILSGSMLLRHLGLDDHANRISKAVYDVIGEGQTRTRDMGGQATTHEFTRAVLDKMEAAL</sequence>
<dbReference type="GO" id="GO:0006102">
    <property type="term" value="P:isocitrate metabolic process"/>
    <property type="evidence" value="ECO:0007669"/>
    <property type="project" value="TreeGrafter"/>
</dbReference>
<keyword evidence="15" id="KW-1185">Reference proteome</keyword>
<evidence type="ECO:0000313" key="14">
    <source>
        <dbReference type="EMBL" id="OJJ59297.1"/>
    </source>
</evidence>
<evidence type="ECO:0000313" key="15">
    <source>
        <dbReference type="Proteomes" id="UP000184356"/>
    </source>
</evidence>
<dbReference type="GO" id="GO:0051287">
    <property type="term" value="F:NAD binding"/>
    <property type="evidence" value="ECO:0007669"/>
    <property type="project" value="InterPro"/>
</dbReference>
<evidence type="ECO:0000256" key="9">
    <source>
        <dbReference type="ARBA" id="ARBA00023128"/>
    </source>
</evidence>
<evidence type="ECO:0000256" key="12">
    <source>
        <dbReference type="ARBA" id="ARBA00071938"/>
    </source>
</evidence>
<dbReference type="GO" id="GO:0005739">
    <property type="term" value="C:mitochondrion"/>
    <property type="evidence" value="ECO:0007669"/>
    <property type="project" value="UniProtKB-SubCell"/>
</dbReference>
<feature type="domain" description="Isopropylmalate dehydrogenase-like" evidence="13">
    <location>
        <begin position="51"/>
        <end position="378"/>
    </location>
</feature>